<dbReference type="RefSeq" id="WP_196281071.1">
    <property type="nucleotide sequence ID" value="NZ_JADQDQ010000002.1"/>
</dbReference>
<feature type="chain" id="PRO_5046818033" description="Lipocalin-like domain-containing protein" evidence="1">
    <location>
        <begin position="20"/>
        <end position="136"/>
    </location>
</feature>
<feature type="signal peptide" evidence="1">
    <location>
        <begin position="1"/>
        <end position="19"/>
    </location>
</feature>
<evidence type="ECO:0000256" key="1">
    <source>
        <dbReference type="SAM" id="SignalP"/>
    </source>
</evidence>
<dbReference type="Proteomes" id="UP000597617">
    <property type="component" value="Unassembled WGS sequence"/>
</dbReference>
<name>A0ABS0IEB7_9BACT</name>
<accession>A0ABS0IEB7</accession>
<evidence type="ECO:0000313" key="2">
    <source>
        <dbReference type="EMBL" id="MBF9236683.1"/>
    </source>
</evidence>
<evidence type="ECO:0000313" key="3">
    <source>
        <dbReference type="Proteomes" id="UP000597617"/>
    </source>
</evidence>
<proteinExistence type="predicted"/>
<protein>
    <recommendedName>
        <fullName evidence="4">Lipocalin-like domain-containing protein</fullName>
    </recommendedName>
</protein>
<organism evidence="2 3">
    <name type="scientific">Hymenobacter jeongseonensis</name>
    <dbReference type="NCBI Taxonomy" id="2791027"/>
    <lineage>
        <taxon>Bacteria</taxon>
        <taxon>Pseudomonadati</taxon>
        <taxon>Bacteroidota</taxon>
        <taxon>Cytophagia</taxon>
        <taxon>Cytophagales</taxon>
        <taxon>Hymenobacteraceae</taxon>
        <taxon>Hymenobacter</taxon>
    </lineage>
</organism>
<keyword evidence="3" id="KW-1185">Reference proteome</keyword>
<dbReference type="EMBL" id="JADQDQ010000002">
    <property type="protein sequence ID" value="MBF9236683.1"/>
    <property type="molecule type" value="Genomic_DNA"/>
</dbReference>
<reference evidence="2 3" key="1">
    <citation type="submission" date="2020-11" db="EMBL/GenBank/DDBJ databases">
        <authorList>
            <person name="Kim M.K."/>
        </authorList>
    </citation>
    <scope>NUCLEOTIDE SEQUENCE [LARGE SCALE GENOMIC DNA]</scope>
    <source>
        <strain evidence="2 3">BT683</strain>
    </source>
</reference>
<keyword evidence="1" id="KW-0732">Signal</keyword>
<gene>
    <name evidence="2" type="ORF">I2I05_04680</name>
</gene>
<evidence type="ECO:0008006" key="4">
    <source>
        <dbReference type="Google" id="ProtNLM"/>
    </source>
</evidence>
<comment type="caution">
    <text evidence="2">The sequence shown here is derived from an EMBL/GenBank/DDBJ whole genome shotgun (WGS) entry which is preliminary data.</text>
</comment>
<sequence length="136" mass="14782">MKHLLAYGLLCLLAALTLAGCKKESDAFTGLIGSWKLTKQECYCPSSPVPNRTVTFTATGYKFYQDGQLSDSGTYSDANIIPCGTNTLIQVLRLKSDHKASQDYISTIAGSLLQLDSGLNNKCIADAGIKYTYERL</sequence>
<dbReference type="PROSITE" id="PS51257">
    <property type="entry name" value="PROKAR_LIPOPROTEIN"/>
    <property type="match status" value="1"/>
</dbReference>